<keyword evidence="2" id="KW-1185">Reference proteome</keyword>
<organism evidence="1 2">
    <name type="scientific">Leucogyrophana mollusca</name>
    <dbReference type="NCBI Taxonomy" id="85980"/>
    <lineage>
        <taxon>Eukaryota</taxon>
        <taxon>Fungi</taxon>
        <taxon>Dikarya</taxon>
        <taxon>Basidiomycota</taxon>
        <taxon>Agaricomycotina</taxon>
        <taxon>Agaricomycetes</taxon>
        <taxon>Agaricomycetidae</taxon>
        <taxon>Boletales</taxon>
        <taxon>Boletales incertae sedis</taxon>
        <taxon>Leucogyrophana</taxon>
    </lineage>
</organism>
<gene>
    <name evidence="1" type="ORF">BV22DRAFT_706542</name>
</gene>
<protein>
    <submittedName>
        <fullName evidence="1">Uncharacterized protein</fullName>
    </submittedName>
</protein>
<reference evidence="1" key="1">
    <citation type="journal article" date="2021" name="New Phytol.">
        <title>Evolutionary innovations through gain and loss of genes in the ectomycorrhizal Boletales.</title>
        <authorList>
            <person name="Wu G."/>
            <person name="Miyauchi S."/>
            <person name="Morin E."/>
            <person name="Kuo A."/>
            <person name="Drula E."/>
            <person name="Varga T."/>
            <person name="Kohler A."/>
            <person name="Feng B."/>
            <person name="Cao Y."/>
            <person name="Lipzen A."/>
            <person name="Daum C."/>
            <person name="Hundley H."/>
            <person name="Pangilinan J."/>
            <person name="Johnson J."/>
            <person name="Barry K."/>
            <person name="LaButti K."/>
            <person name="Ng V."/>
            <person name="Ahrendt S."/>
            <person name="Min B."/>
            <person name="Choi I.G."/>
            <person name="Park H."/>
            <person name="Plett J.M."/>
            <person name="Magnuson J."/>
            <person name="Spatafora J.W."/>
            <person name="Nagy L.G."/>
            <person name="Henrissat B."/>
            <person name="Grigoriev I.V."/>
            <person name="Yang Z.L."/>
            <person name="Xu J."/>
            <person name="Martin F.M."/>
        </authorList>
    </citation>
    <scope>NUCLEOTIDE SEQUENCE</scope>
    <source>
        <strain evidence="1">KUC20120723A-06</strain>
    </source>
</reference>
<sequence length="194" mass="21314">MVAQALIPHSPYRVYDKFPEIATGDVIWDNLGLNPYEKRVRMAISYAITVALLISRAIPVAFLSIIPSIEGLCKREILLALLCLIASLVLGIIQGKLQHDPLAVLMLPLPIVLRLLGRLEGIPIKSGLELSLMTRYSIFQVIVGTRSPSPWILLVILVTALALDHDAQFALSSRIISALSSVLLTYAHHEIFSS</sequence>
<comment type="caution">
    <text evidence="1">The sequence shown here is derived from an EMBL/GenBank/DDBJ whole genome shotgun (WGS) entry which is preliminary data.</text>
</comment>
<accession>A0ACB8B803</accession>
<dbReference type="Proteomes" id="UP000790709">
    <property type="component" value="Unassembled WGS sequence"/>
</dbReference>
<evidence type="ECO:0000313" key="2">
    <source>
        <dbReference type="Proteomes" id="UP000790709"/>
    </source>
</evidence>
<proteinExistence type="predicted"/>
<evidence type="ECO:0000313" key="1">
    <source>
        <dbReference type="EMBL" id="KAH7921775.1"/>
    </source>
</evidence>
<dbReference type="EMBL" id="MU266512">
    <property type="protein sequence ID" value="KAH7921775.1"/>
    <property type="molecule type" value="Genomic_DNA"/>
</dbReference>
<name>A0ACB8B803_9AGAM</name>